<sequence>MRNPLNWCKYSMSFTAGKVSHIIHQAIMITFLGIQRNPAPEAISDMGRSEI</sequence>
<reference evidence="1" key="1">
    <citation type="journal article" date="2019" name="bioRxiv">
        <title>The Genome of the Zebra Mussel, Dreissena polymorpha: A Resource for Invasive Species Research.</title>
        <authorList>
            <person name="McCartney M.A."/>
            <person name="Auch B."/>
            <person name="Kono T."/>
            <person name="Mallez S."/>
            <person name="Zhang Y."/>
            <person name="Obille A."/>
            <person name="Becker A."/>
            <person name="Abrahante J.E."/>
            <person name="Garbe J."/>
            <person name="Badalamenti J.P."/>
            <person name="Herman A."/>
            <person name="Mangelson H."/>
            <person name="Liachko I."/>
            <person name="Sullivan S."/>
            <person name="Sone E.D."/>
            <person name="Koren S."/>
            <person name="Silverstein K.A.T."/>
            <person name="Beckman K.B."/>
            <person name="Gohl D.M."/>
        </authorList>
    </citation>
    <scope>NUCLEOTIDE SEQUENCE</scope>
    <source>
        <strain evidence="1">Duluth1</strain>
        <tissue evidence="1">Whole animal</tissue>
    </source>
</reference>
<evidence type="ECO:0000313" key="2">
    <source>
        <dbReference type="Proteomes" id="UP000828390"/>
    </source>
</evidence>
<gene>
    <name evidence="1" type="ORF">DPMN_097855</name>
</gene>
<organism evidence="1 2">
    <name type="scientific">Dreissena polymorpha</name>
    <name type="common">Zebra mussel</name>
    <name type="synonym">Mytilus polymorpha</name>
    <dbReference type="NCBI Taxonomy" id="45954"/>
    <lineage>
        <taxon>Eukaryota</taxon>
        <taxon>Metazoa</taxon>
        <taxon>Spiralia</taxon>
        <taxon>Lophotrochozoa</taxon>
        <taxon>Mollusca</taxon>
        <taxon>Bivalvia</taxon>
        <taxon>Autobranchia</taxon>
        <taxon>Heteroconchia</taxon>
        <taxon>Euheterodonta</taxon>
        <taxon>Imparidentia</taxon>
        <taxon>Neoheterodontei</taxon>
        <taxon>Myida</taxon>
        <taxon>Dreissenoidea</taxon>
        <taxon>Dreissenidae</taxon>
        <taxon>Dreissena</taxon>
    </lineage>
</organism>
<protein>
    <submittedName>
        <fullName evidence="1">Uncharacterized protein</fullName>
    </submittedName>
</protein>
<dbReference type="AlphaFoldDB" id="A0A9D4LB16"/>
<accession>A0A9D4LB16</accession>
<dbReference type="EMBL" id="JAIWYP010000003">
    <property type="protein sequence ID" value="KAH3855290.1"/>
    <property type="molecule type" value="Genomic_DNA"/>
</dbReference>
<name>A0A9D4LB16_DREPO</name>
<comment type="caution">
    <text evidence="1">The sequence shown here is derived from an EMBL/GenBank/DDBJ whole genome shotgun (WGS) entry which is preliminary data.</text>
</comment>
<dbReference type="Proteomes" id="UP000828390">
    <property type="component" value="Unassembled WGS sequence"/>
</dbReference>
<reference evidence="1" key="2">
    <citation type="submission" date="2020-11" db="EMBL/GenBank/DDBJ databases">
        <authorList>
            <person name="McCartney M.A."/>
            <person name="Auch B."/>
            <person name="Kono T."/>
            <person name="Mallez S."/>
            <person name="Becker A."/>
            <person name="Gohl D.M."/>
            <person name="Silverstein K.A.T."/>
            <person name="Koren S."/>
            <person name="Bechman K.B."/>
            <person name="Herman A."/>
            <person name="Abrahante J.E."/>
            <person name="Garbe J."/>
        </authorList>
    </citation>
    <scope>NUCLEOTIDE SEQUENCE</scope>
    <source>
        <strain evidence="1">Duluth1</strain>
        <tissue evidence="1">Whole animal</tissue>
    </source>
</reference>
<evidence type="ECO:0000313" key="1">
    <source>
        <dbReference type="EMBL" id="KAH3855290.1"/>
    </source>
</evidence>
<proteinExistence type="predicted"/>
<keyword evidence="2" id="KW-1185">Reference proteome</keyword>